<dbReference type="SUPFAM" id="SSF82679">
    <property type="entry name" value="N-utilization substance G protein NusG, N-terminal domain"/>
    <property type="match status" value="1"/>
</dbReference>
<name>A0A286RJN4_9BACT</name>
<feature type="compositionally biased region" description="Basic and acidic residues" evidence="8">
    <location>
        <begin position="18"/>
        <end position="27"/>
    </location>
</feature>
<evidence type="ECO:0000256" key="3">
    <source>
        <dbReference type="ARBA" id="ARBA00023015"/>
    </source>
</evidence>
<evidence type="ECO:0000256" key="2">
    <source>
        <dbReference type="ARBA" id="ARBA00022814"/>
    </source>
</evidence>
<keyword evidence="4 5" id="KW-0804">Transcription</keyword>
<dbReference type="InterPro" id="IPR014722">
    <property type="entry name" value="Rib_uL2_dom2"/>
</dbReference>
<evidence type="ECO:0000313" key="11">
    <source>
        <dbReference type="EMBL" id="ASV76112.1"/>
    </source>
</evidence>
<dbReference type="PANTHER" id="PTHR30265">
    <property type="entry name" value="RHO-INTERACTING TRANSCRIPTION TERMINATION FACTOR NUSG"/>
    <property type="match status" value="1"/>
</dbReference>
<dbReference type="SMART" id="SM00738">
    <property type="entry name" value="NGN"/>
    <property type="match status" value="1"/>
</dbReference>
<keyword evidence="3 5" id="KW-0805">Transcription regulation</keyword>
<dbReference type="Gene3D" id="3.30.70.940">
    <property type="entry name" value="NusG, N-terminal domain"/>
    <property type="match status" value="1"/>
</dbReference>
<dbReference type="Proteomes" id="UP000215086">
    <property type="component" value="Chromosome"/>
</dbReference>
<dbReference type="InterPro" id="IPR043425">
    <property type="entry name" value="NusG-like"/>
</dbReference>
<dbReference type="KEGG" id="ttf:THTE_3511"/>
<keyword evidence="12" id="KW-1185">Reference proteome</keyword>
<dbReference type="OrthoDB" id="9809075at2"/>
<dbReference type="InterPro" id="IPR036735">
    <property type="entry name" value="NGN_dom_sf"/>
</dbReference>
<feature type="domain" description="KOW" evidence="10">
    <location>
        <begin position="183"/>
        <end position="210"/>
    </location>
</feature>
<evidence type="ECO:0000259" key="10">
    <source>
        <dbReference type="SMART" id="SM00739"/>
    </source>
</evidence>
<protein>
    <recommendedName>
        <fullName evidence="5 6">Transcription termination/antitermination protein NusG</fullName>
    </recommendedName>
</protein>
<dbReference type="GO" id="GO:0006353">
    <property type="term" value="P:DNA-templated transcription termination"/>
    <property type="evidence" value="ECO:0007669"/>
    <property type="project" value="UniProtKB-UniRule"/>
</dbReference>
<sequence>MKTASEEAPQSAEQPGGTEDRSAEIHEAGQASSKKTRRRGNRENGTGPTADAEGESQKSSRMAWYIVKVQTNREDSACEALKRRIKVAGLDRYFGQIIVPVERITEVKGGKKRVVRRKLYPGYIVVQMELTDDTWFLVRETPGIGDFTGAIGRPTPLLPHEVNRILAKLAEEKAEDAPKLKIGCRVGDRVKINEGHFANFEGEVSAVDEANGRVTVMINIFGRSTPVELEYWQVEPAA</sequence>
<gene>
    <name evidence="5" type="primary">nusG</name>
    <name evidence="11" type="ORF">THTE_3511</name>
</gene>
<dbReference type="NCBIfam" id="TIGR00922">
    <property type="entry name" value="nusG"/>
    <property type="match status" value="1"/>
</dbReference>
<feature type="region of interest" description="Disordered" evidence="8">
    <location>
        <begin position="1"/>
        <end position="57"/>
    </location>
</feature>
<evidence type="ECO:0000256" key="4">
    <source>
        <dbReference type="ARBA" id="ARBA00023163"/>
    </source>
</evidence>
<dbReference type="CDD" id="cd09891">
    <property type="entry name" value="NGN_Bact_1"/>
    <property type="match status" value="1"/>
</dbReference>
<accession>A0A286RJN4</accession>
<dbReference type="GO" id="GO:0031564">
    <property type="term" value="P:transcription antitermination"/>
    <property type="evidence" value="ECO:0007669"/>
    <property type="project" value="UniProtKB-UniRule"/>
</dbReference>
<dbReference type="SUPFAM" id="SSF50104">
    <property type="entry name" value="Translation proteins SH3-like domain"/>
    <property type="match status" value="1"/>
</dbReference>
<dbReference type="InterPro" id="IPR047050">
    <property type="entry name" value="NGN"/>
</dbReference>
<dbReference type="PANTHER" id="PTHR30265:SF2">
    <property type="entry name" value="TRANSCRIPTION TERMINATION_ANTITERMINATION PROTEIN NUSG"/>
    <property type="match status" value="1"/>
</dbReference>
<dbReference type="AlphaFoldDB" id="A0A286RJN4"/>
<dbReference type="Pfam" id="PF02357">
    <property type="entry name" value="NusG"/>
    <property type="match status" value="1"/>
</dbReference>
<organism evidence="11 12">
    <name type="scientific">Thermogutta terrifontis</name>
    <dbReference type="NCBI Taxonomy" id="1331910"/>
    <lineage>
        <taxon>Bacteria</taxon>
        <taxon>Pseudomonadati</taxon>
        <taxon>Planctomycetota</taxon>
        <taxon>Planctomycetia</taxon>
        <taxon>Pirellulales</taxon>
        <taxon>Thermoguttaceae</taxon>
        <taxon>Thermogutta</taxon>
    </lineage>
</organism>
<dbReference type="Gene3D" id="2.30.30.30">
    <property type="match status" value="1"/>
</dbReference>
<evidence type="ECO:0000256" key="7">
    <source>
        <dbReference type="RuleBase" id="RU000538"/>
    </source>
</evidence>
<dbReference type="RefSeq" id="WP_095415975.1">
    <property type="nucleotide sequence ID" value="NZ_CP018477.1"/>
</dbReference>
<evidence type="ECO:0000256" key="5">
    <source>
        <dbReference type="HAMAP-Rule" id="MF_00948"/>
    </source>
</evidence>
<dbReference type="InterPro" id="IPR005824">
    <property type="entry name" value="KOW"/>
</dbReference>
<comment type="similarity">
    <text evidence="5 7">Belongs to the NusG family.</text>
</comment>
<feature type="domain" description="NusG-like N-terminal" evidence="9">
    <location>
        <begin position="61"/>
        <end position="169"/>
    </location>
</feature>
<dbReference type="CDD" id="cd06091">
    <property type="entry name" value="KOW_NusG"/>
    <property type="match status" value="1"/>
</dbReference>
<dbReference type="InterPro" id="IPR001062">
    <property type="entry name" value="Transcrpt_antiterm_NusG"/>
</dbReference>
<dbReference type="GO" id="GO:0032784">
    <property type="term" value="P:regulation of DNA-templated transcription elongation"/>
    <property type="evidence" value="ECO:0007669"/>
    <property type="project" value="InterPro"/>
</dbReference>
<comment type="function">
    <text evidence="5 7">Participates in transcription elongation, termination and antitermination.</text>
</comment>
<dbReference type="InterPro" id="IPR006645">
    <property type="entry name" value="NGN-like_dom"/>
</dbReference>
<dbReference type="InterPro" id="IPR015869">
    <property type="entry name" value="Transcrpt_antiterm_NusG_bac_CS"/>
</dbReference>
<evidence type="ECO:0000256" key="6">
    <source>
        <dbReference type="NCBIfam" id="TIGR00922"/>
    </source>
</evidence>
<dbReference type="GO" id="GO:0005829">
    <property type="term" value="C:cytosol"/>
    <property type="evidence" value="ECO:0007669"/>
    <property type="project" value="TreeGrafter"/>
</dbReference>
<dbReference type="PRINTS" id="PR00338">
    <property type="entry name" value="NUSGTNSCPFCT"/>
</dbReference>
<dbReference type="InterPro" id="IPR008991">
    <property type="entry name" value="Translation_prot_SH3-like_sf"/>
</dbReference>
<keyword evidence="1 5" id="KW-0806">Transcription termination</keyword>
<dbReference type="PROSITE" id="PS01014">
    <property type="entry name" value="NUSG"/>
    <property type="match status" value="1"/>
</dbReference>
<keyword evidence="2 5" id="KW-0889">Transcription antitermination</keyword>
<dbReference type="HAMAP" id="MF_00948">
    <property type="entry name" value="NusG"/>
    <property type="match status" value="1"/>
</dbReference>
<dbReference type="Pfam" id="PF00467">
    <property type="entry name" value="KOW"/>
    <property type="match status" value="1"/>
</dbReference>
<evidence type="ECO:0000313" key="12">
    <source>
        <dbReference type="Proteomes" id="UP000215086"/>
    </source>
</evidence>
<evidence type="ECO:0000256" key="8">
    <source>
        <dbReference type="SAM" id="MobiDB-lite"/>
    </source>
</evidence>
<reference evidence="11 12" key="1">
    <citation type="journal article" name="Front. Microbiol.">
        <title>Sugar Metabolism of the First Thermophilic Planctomycete Thermogutta terrifontis: Comparative Genomic and Transcriptomic Approaches.</title>
        <authorList>
            <person name="Elcheninov A.G."/>
            <person name="Menzel P."/>
            <person name="Gudbergsdottir S.R."/>
            <person name="Slesarev A.I."/>
            <person name="Kadnikov V.V."/>
            <person name="Krogh A."/>
            <person name="Bonch-Osmolovskaya E.A."/>
            <person name="Peng X."/>
            <person name="Kublanov I.V."/>
        </authorList>
    </citation>
    <scope>NUCLEOTIDE SEQUENCE [LARGE SCALE GENOMIC DNA]</scope>
    <source>
        <strain evidence="11 12">R1</strain>
    </source>
</reference>
<proteinExistence type="inferred from homology"/>
<dbReference type="EMBL" id="CP018477">
    <property type="protein sequence ID" value="ASV76112.1"/>
    <property type="molecule type" value="Genomic_DNA"/>
</dbReference>
<dbReference type="GO" id="GO:0006354">
    <property type="term" value="P:DNA-templated transcription elongation"/>
    <property type="evidence" value="ECO:0007669"/>
    <property type="project" value="UniProtKB-UniRule"/>
</dbReference>
<evidence type="ECO:0000256" key="1">
    <source>
        <dbReference type="ARBA" id="ARBA00022472"/>
    </source>
</evidence>
<evidence type="ECO:0000259" key="9">
    <source>
        <dbReference type="SMART" id="SM00738"/>
    </source>
</evidence>
<dbReference type="SMART" id="SM00739">
    <property type="entry name" value="KOW"/>
    <property type="match status" value="1"/>
</dbReference>